<feature type="region of interest" description="Disordered" evidence="3">
    <location>
        <begin position="1996"/>
        <end position="2032"/>
    </location>
</feature>
<feature type="compositionally biased region" description="Polar residues" evidence="3">
    <location>
        <begin position="794"/>
        <end position="806"/>
    </location>
</feature>
<feature type="domain" description="Hint" evidence="4">
    <location>
        <begin position="2034"/>
        <end position="2139"/>
    </location>
</feature>
<accession>A0A927EVU1</accession>
<dbReference type="SMART" id="SM00306">
    <property type="entry name" value="HintN"/>
    <property type="match status" value="1"/>
</dbReference>
<dbReference type="Pfam" id="PF07591">
    <property type="entry name" value="PT-HINT"/>
    <property type="match status" value="1"/>
</dbReference>
<dbReference type="NCBIfam" id="TIGR01643">
    <property type="entry name" value="YD_repeat_2x"/>
    <property type="match status" value="5"/>
</dbReference>
<organism evidence="5 6">
    <name type="scientific">Streptomyces chumphonensis</name>
    <dbReference type="NCBI Taxonomy" id="1214925"/>
    <lineage>
        <taxon>Bacteria</taxon>
        <taxon>Bacillati</taxon>
        <taxon>Actinomycetota</taxon>
        <taxon>Actinomycetes</taxon>
        <taxon>Kitasatosporales</taxon>
        <taxon>Streptomycetaceae</taxon>
        <taxon>Streptomyces</taxon>
    </lineage>
</organism>
<dbReference type="SUPFAM" id="SSF51294">
    <property type="entry name" value="Hedgehog/intein (Hint) domain"/>
    <property type="match status" value="1"/>
</dbReference>
<dbReference type="Gene3D" id="2.180.10.10">
    <property type="entry name" value="RHS repeat-associated core"/>
    <property type="match status" value="2"/>
</dbReference>
<dbReference type="PANTHER" id="PTHR32305:SF17">
    <property type="entry name" value="TRNA NUCLEASE WAPA"/>
    <property type="match status" value="1"/>
</dbReference>
<dbReference type="InterPro" id="IPR030934">
    <property type="entry name" value="Intein_C"/>
</dbReference>
<dbReference type="Pfam" id="PF05593">
    <property type="entry name" value="RHS_repeat"/>
    <property type="match status" value="3"/>
</dbReference>
<protein>
    <submittedName>
        <fullName evidence="5">Sugar-binding protein</fullName>
    </submittedName>
</protein>
<dbReference type="PANTHER" id="PTHR32305">
    <property type="match status" value="1"/>
</dbReference>
<feature type="region of interest" description="Disordered" evidence="3">
    <location>
        <begin position="782"/>
        <end position="809"/>
    </location>
</feature>
<evidence type="ECO:0000259" key="4">
    <source>
        <dbReference type="SMART" id="SM00306"/>
    </source>
</evidence>
<proteinExistence type="predicted"/>
<dbReference type="Gene3D" id="2.170.16.10">
    <property type="entry name" value="Hedgehog/Intein (Hint) domain"/>
    <property type="match status" value="1"/>
</dbReference>
<dbReference type="RefSeq" id="WP_191207743.1">
    <property type="nucleotide sequence ID" value="NZ_BAABKL010000039.1"/>
</dbReference>
<dbReference type="InterPro" id="IPR022385">
    <property type="entry name" value="Rhs_assc_core"/>
</dbReference>
<dbReference type="CDD" id="cd00081">
    <property type="entry name" value="Hint"/>
    <property type="match status" value="1"/>
</dbReference>
<sequence>MPRRAKVPIAVGLSLAVATGLVQFVAFDDTGDGRPDVQSSGDPAEGRNAEPKPRASDPARDAAVTTLDGAEWPRAESATVPVGAEPGSGEATVIGGLPVTVTAADAAATDPAQVTVSSLGRERAAETGSAALLKVARADGEADPASVELTLDYGEFAEAYGGGYGARLRLVELPECATHATPGSAECPELPEPLPTRNDVEDHTLTATVAAHGARDGLSTQAGEPVRLLAVSAGDSSAQGDYKATKLSPSAEWSVAKSSGGFSWSYPFRTVPTPGGLKPSIGLSYSSQAVDGQTSVTNNQGSWIGEGFSFEPGYIERRYKPCADDGHDTSAEQCWAFDNATMMLDGASGELIKDDDTGEWHLTGENGARIEKLTGASNGDDNGEHWKVTTTDGTEYYFGLNRRPGWSSGDEQTHSTWTTPVFGDDSGEPCYDATFADAHCQQGWRWNLDYVKDTHGNVMSYLYGKETNHYALNGKTDVDGTAYTRGGYLKRVDYGQRDGKVFSTDPAARVVFTTAERCLPTKDFDCAAGKFTEANAAHWPDTPVDRYCKAGTKCDVSQAAATFWTRKRLTGITTQMHTGGGSYQDVDAWTFTHLFTDNGDDSKTLWLSTIDHEGKVGGSAELPALELQGEQLVNRVDKNGDNIAPFHRFRLSSVLTETGTQLDVNYAPTECTAGALPEPGEQTKRCYPVRWAPPGHIDPITDWFHKYVVAEIIQTDRTGGARDLVTRYDYQGPAGWRHGEKDGITDEEMLTWDQWQGYGKVTVTSGDGQTMPTRIDYTFLQGLDGDKKPGGGTRTETVTDSTGTSHTGHKEYTGFELEAATYDGDAVLAKTISEPWKHVTATQTKPWKTTKATLVRPRTSRGFKALSDGSWRETKSTTTFDTSVRSGRATRIEELGDLSTTEDDTCTRLWYADNPGRNMYEVPSRSEKVAVACSATPDRTTDVLADERTAYDGGAFGDAPTKGDPTTTERMTSHDGTTATYQTTGTTAYDAFGRPTSQTDAGGATTTTAYTDTHGLIAKTEVTNALGHVTTTDYAPAWGQSRGQTDPNGQRTDLAYDPLGRLVSVWMPDRATSQSPSIKHSYAISRDKPVAVKTEKLEVGGTYGVEYQLYDGLLRPRQKQTEGPGGTRMVADTHYDGTGKVWKTTATYNAAGAPSSDLLLVSDGEVGAQTLYTYDGLGRPTRQTFAVAGVEQWSSTTDYDGQYTHVDPPEGGVPTTTVTNAAGQTTEVWHWDGPTPNPGGGAGPGNGYDTTAYTFTPAGRLETVTDSQGNTWRYAYDQLGRQVENIDPDAGTSTMVYDELDQLISSTDARGEKTSTVYDALGRPTTTWQGDPETGTKLTETRYDREGWLGKVYASLRYVEGGSEYFGTVVQSMDDYYRPLKTAYRVPDSEGALAGVYTFTQSYNRDGTLQSTGMPAAGGLGAESLAYDYDELQRATGLSGNDTPYVKETTYSPTSLIQQLALTMDSGETLWQTYDYEKGTDRLTSSVLDASTQQTPLRSADYSYDAAGNILSIADRAGAAPDVQCFAYDTGRRLSEAWTPAADAQTATGSGTVSGQLAGSSPSACDAAPGAAPLGGPAPYWSSYTVDSIGNRTQEVRHDTGLDPAQDTTRTYTYGEGDAGPHAVTKVVEDGPTVDQQSTYVYDVNGNTTQRVIGGDTQTLEWNAEGKLTRTTEASGDEASYVYNADGDRVLRRDATSTTLYLPGMELRLANGSTTVKATRYYAFAGQTIAVRTDDGTLSYLADDHQGTAQLAVDAATGQVSQRRFNPYGQDRGSPTGQWPGEKGYVGGTIDRQTGLTHIGARQYDSELGKFISVDPIIDYTDPEQINGYAYANNSPVTNSDPSGLLWIGIGGGHPVASVDYWRNYGGSNDSSGIPEAKADVSRAQNNYNAARQQTVDAAKELVEIAKDILGINAAMDCFSSGDLAACGETALNIAGTFVGGLAGKILAKYGAPWQWAKGARMVKRVWGLLGDLTSGVKGMWKHSKTLSKAKDKLAAAKKKARKNRSEGSDEPAGADRPSRAESPDGPDGGSCLINSFVPGTRVLMASGTTQPIEDVKLGDKVMATDPETGATEVETVTAEITGTGAKNLVKVTLDLDGGQGEETASVTATDGHPFWVPELAAWLDATDLRAGQRLRTSAGTHVQIASVERWTQQATVHNLSVSDLHTYYALAGPQPVLVHNCKPNKWTPDENYSPDAIENRRTEWAQQARLTKKHDRLARAVASDPSYPQRVTSAGPDFWRNEGNVRNWKDWKNSPIFDGEAMGMPGQTRVMVHHKRGEIAWFPLDKNGVHDYNNPVFYKYARRW</sequence>
<dbReference type="NCBIfam" id="TIGR03696">
    <property type="entry name" value="Rhs_assc_core"/>
    <property type="match status" value="1"/>
</dbReference>
<feature type="region of interest" description="Disordered" evidence="3">
    <location>
        <begin position="951"/>
        <end position="976"/>
    </location>
</feature>
<comment type="caution">
    <text evidence="5">The sequence shown here is derived from an EMBL/GenBank/DDBJ whole genome shotgun (WGS) entry which is preliminary data.</text>
</comment>
<keyword evidence="2" id="KW-0175">Coiled coil</keyword>
<feature type="coiled-coil region" evidence="2">
    <location>
        <begin position="1874"/>
        <end position="1901"/>
    </location>
</feature>
<evidence type="ECO:0000256" key="2">
    <source>
        <dbReference type="SAM" id="Coils"/>
    </source>
</evidence>
<feature type="region of interest" description="Disordered" evidence="3">
    <location>
        <begin position="30"/>
        <end position="62"/>
    </location>
</feature>
<evidence type="ECO:0000256" key="1">
    <source>
        <dbReference type="ARBA" id="ARBA00022737"/>
    </source>
</evidence>
<evidence type="ECO:0000313" key="5">
    <source>
        <dbReference type="EMBL" id="MBD3930468.1"/>
    </source>
</evidence>
<dbReference type="InterPro" id="IPR006530">
    <property type="entry name" value="YD"/>
</dbReference>
<evidence type="ECO:0000313" key="6">
    <source>
        <dbReference type="Proteomes" id="UP000632289"/>
    </source>
</evidence>
<dbReference type="Pfam" id="PF25023">
    <property type="entry name" value="TEN_YD-shell"/>
    <property type="match status" value="1"/>
</dbReference>
<dbReference type="InterPro" id="IPR050708">
    <property type="entry name" value="T6SS_VgrG/RHS"/>
</dbReference>
<dbReference type="InterPro" id="IPR031325">
    <property type="entry name" value="RHS_repeat"/>
</dbReference>
<keyword evidence="1" id="KW-0677">Repeat</keyword>
<dbReference type="InterPro" id="IPR036844">
    <property type="entry name" value="Hint_dom_sf"/>
</dbReference>
<gene>
    <name evidence="5" type="ORF">IF129_02605</name>
</gene>
<evidence type="ECO:0000256" key="3">
    <source>
        <dbReference type="SAM" id="MobiDB-lite"/>
    </source>
</evidence>
<feature type="compositionally biased region" description="Basic and acidic residues" evidence="3">
    <location>
        <begin position="44"/>
        <end position="60"/>
    </location>
</feature>
<dbReference type="InterPro" id="IPR056823">
    <property type="entry name" value="TEN-like_YD-shell"/>
</dbReference>
<keyword evidence="6" id="KW-1185">Reference proteome</keyword>
<dbReference type="EMBL" id="JACXYU010000001">
    <property type="protein sequence ID" value="MBD3930468.1"/>
    <property type="molecule type" value="Genomic_DNA"/>
</dbReference>
<dbReference type="InterPro" id="IPR003587">
    <property type="entry name" value="Hint_dom_N"/>
</dbReference>
<name>A0A927EVU1_9ACTN</name>
<reference evidence="5" key="1">
    <citation type="submission" date="2020-09" db="EMBL/GenBank/DDBJ databases">
        <title>Secondary metabolite and genome analysis of marine Streptomyces chumphonensis KK1-2T.</title>
        <authorList>
            <person name="Phongsopitanun W."/>
            <person name="Kanchanasin P."/>
            <person name="Pittayakhajonwut P."/>
            <person name="Suwanborirux K."/>
            <person name="Tanasupawat S."/>
        </authorList>
    </citation>
    <scope>NUCLEOTIDE SEQUENCE</scope>
    <source>
        <strain evidence="5">KK1-2</strain>
    </source>
</reference>
<dbReference type="Proteomes" id="UP000632289">
    <property type="component" value="Unassembled WGS sequence"/>
</dbReference>
<dbReference type="PROSITE" id="PS50818">
    <property type="entry name" value="INTEIN_C_TER"/>
    <property type="match status" value="1"/>
</dbReference>